<evidence type="ECO:0000313" key="8">
    <source>
        <dbReference type="EMBL" id="KAJ6806502.1"/>
    </source>
</evidence>
<keyword evidence="4" id="KW-0804">Transcription</keyword>
<evidence type="ECO:0000256" key="1">
    <source>
        <dbReference type="ARBA" id="ARBA00004123"/>
    </source>
</evidence>
<feature type="compositionally biased region" description="Low complexity" evidence="6">
    <location>
        <begin position="202"/>
        <end position="212"/>
    </location>
</feature>
<dbReference type="Gene3D" id="2.20.25.80">
    <property type="entry name" value="WRKY domain"/>
    <property type="match status" value="1"/>
</dbReference>
<evidence type="ECO:0000256" key="6">
    <source>
        <dbReference type="SAM" id="MobiDB-lite"/>
    </source>
</evidence>
<dbReference type="EMBL" id="JANAVB010034617">
    <property type="protein sequence ID" value="KAJ6806502.1"/>
    <property type="molecule type" value="Genomic_DNA"/>
</dbReference>
<dbReference type="PROSITE" id="PS50811">
    <property type="entry name" value="WRKY"/>
    <property type="match status" value="1"/>
</dbReference>
<dbReference type="GO" id="GO:0005634">
    <property type="term" value="C:nucleus"/>
    <property type="evidence" value="ECO:0007669"/>
    <property type="project" value="UniProtKB-SubCell"/>
</dbReference>
<dbReference type="InterPro" id="IPR036576">
    <property type="entry name" value="WRKY_dom_sf"/>
</dbReference>
<organism evidence="8 9">
    <name type="scientific">Iris pallida</name>
    <name type="common">Sweet iris</name>
    <dbReference type="NCBI Taxonomy" id="29817"/>
    <lineage>
        <taxon>Eukaryota</taxon>
        <taxon>Viridiplantae</taxon>
        <taxon>Streptophyta</taxon>
        <taxon>Embryophyta</taxon>
        <taxon>Tracheophyta</taxon>
        <taxon>Spermatophyta</taxon>
        <taxon>Magnoliopsida</taxon>
        <taxon>Liliopsida</taxon>
        <taxon>Asparagales</taxon>
        <taxon>Iridaceae</taxon>
        <taxon>Iridoideae</taxon>
        <taxon>Irideae</taxon>
        <taxon>Iris</taxon>
    </lineage>
</organism>
<evidence type="ECO:0000313" key="9">
    <source>
        <dbReference type="Proteomes" id="UP001140949"/>
    </source>
</evidence>
<reference evidence="8" key="1">
    <citation type="journal article" date="2023" name="GigaByte">
        <title>Genome assembly of the bearded iris, Iris pallida Lam.</title>
        <authorList>
            <person name="Bruccoleri R.E."/>
            <person name="Oakeley E.J."/>
            <person name="Faust A.M.E."/>
            <person name="Altorfer M."/>
            <person name="Dessus-Babus S."/>
            <person name="Burckhardt D."/>
            <person name="Oertli M."/>
            <person name="Naumann U."/>
            <person name="Petersen F."/>
            <person name="Wong J."/>
        </authorList>
    </citation>
    <scope>NUCLEOTIDE SEQUENCE</scope>
    <source>
        <strain evidence="8">GSM-AAB239-AS_SAM_17_03QT</strain>
    </source>
</reference>
<reference evidence="8" key="2">
    <citation type="submission" date="2023-04" db="EMBL/GenBank/DDBJ databases">
        <authorList>
            <person name="Bruccoleri R.E."/>
            <person name="Oakeley E.J."/>
            <person name="Faust A.-M."/>
            <person name="Dessus-Babus S."/>
            <person name="Altorfer M."/>
            <person name="Burckhardt D."/>
            <person name="Oertli M."/>
            <person name="Naumann U."/>
            <person name="Petersen F."/>
            <person name="Wong J."/>
        </authorList>
    </citation>
    <scope>NUCLEOTIDE SEQUENCE</scope>
    <source>
        <strain evidence="8">GSM-AAB239-AS_SAM_17_03QT</strain>
        <tissue evidence="8">Leaf</tissue>
    </source>
</reference>
<dbReference type="Proteomes" id="UP001140949">
    <property type="component" value="Unassembled WGS sequence"/>
</dbReference>
<dbReference type="SMART" id="SM00774">
    <property type="entry name" value="WRKY"/>
    <property type="match status" value="1"/>
</dbReference>
<dbReference type="AlphaFoldDB" id="A0AAX6EQP9"/>
<sequence length="393" mass="43408">MKHIDLSLNIHYGDDDRAESMEEEEEEVVERDHVDHGEPKEKEGEGEETSMQNTSVSPELVSLKAEMTRMKEENMLLRKAVDHITKDYCELQTKLEAIQQEQPKNHQLVLSLGKNGFEGAEITTMTIGNARSTTAKRSFLCEVDHDPAGSNSDLGLSLGLQVQSQPDSTEIEESPVVVEDDKGKGGWLVEENKCQQRPRDLAAATTSHSSTTNPANRKARVSIRTRCQGPTMNDGCQWRKYGQKIAKGNPCPRAYYRCTVAPGCPVRKQVQRCMEDMSILVTTYEGMHNHPLPVGATAMASTATNAAASTTFMLLSSGENSMSNSQMPMSSYLSPYLQNYTSHPSTWHNFINSADSSRLPSLYHQAPDFFSYSMSGGGGEEGQWGAKKSGRDS</sequence>
<feature type="domain" description="WRKY" evidence="7">
    <location>
        <begin position="227"/>
        <end position="293"/>
    </location>
</feature>
<dbReference type="InterPro" id="IPR003657">
    <property type="entry name" value="WRKY_dom"/>
</dbReference>
<evidence type="ECO:0000256" key="3">
    <source>
        <dbReference type="ARBA" id="ARBA00023125"/>
    </source>
</evidence>
<dbReference type="PANTHER" id="PTHR31429:SF54">
    <property type="entry name" value="WRKY TRANSCRIPTION FACTOR 9-RELATED"/>
    <property type="match status" value="1"/>
</dbReference>
<keyword evidence="3" id="KW-0238">DNA-binding</keyword>
<comment type="subcellular location">
    <subcellularLocation>
        <location evidence="1">Nucleus</location>
    </subcellularLocation>
</comment>
<dbReference type="PANTHER" id="PTHR31429">
    <property type="entry name" value="WRKY TRANSCRIPTION FACTOR 36-RELATED"/>
    <property type="match status" value="1"/>
</dbReference>
<evidence type="ECO:0000256" key="4">
    <source>
        <dbReference type="ARBA" id="ARBA00023163"/>
    </source>
</evidence>
<dbReference type="GO" id="GO:0003700">
    <property type="term" value="F:DNA-binding transcription factor activity"/>
    <property type="evidence" value="ECO:0007669"/>
    <property type="project" value="InterPro"/>
</dbReference>
<dbReference type="SUPFAM" id="SSF118290">
    <property type="entry name" value="WRKY DNA-binding domain"/>
    <property type="match status" value="1"/>
</dbReference>
<gene>
    <name evidence="8" type="ORF">M6B38_174825</name>
</gene>
<evidence type="ECO:0000256" key="5">
    <source>
        <dbReference type="ARBA" id="ARBA00023242"/>
    </source>
</evidence>
<proteinExistence type="predicted"/>
<keyword evidence="2" id="KW-0805">Transcription regulation</keyword>
<accession>A0AAX6EQP9</accession>
<evidence type="ECO:0000256" key="2">
    <source>
        <dbReference type="ARBA" id="ARBA00023015"/>
    </source>
</evidence>
<dbReference type="InterPro" id="IPR044810">
    <property type="entry name" value="WRKY_plant"/>
</dbReference>
<keyword evidence="9" id="KW-1185">Reference proteome</keyword>
<feature type="region of interest" description="Disordered" evidence="6">
    <location>
        <begin position="1"/>
        <end position="55"/>
    </location>
</feature>
<dbReference type="Pfam" id="PF03106">
    <property type="entry name" value="WRKY"/>
    <property type="match status" value="1"/>
</dbReference>
<feature type="region of interest" description="Disordered" evidence="6">
    <location>
        <begin position="197"/>
        <end position="220"/>
    </location>
</feature>
<keyword evidence="5" id="KW-0539">Nucleus</keyword>
<dbReference type="GO" id="GO:0043565">
    <property type="term" value="F:sequence-specific DNA binding"/>
    <property type="evidence" value="ECO:0007669"/>
    <property type="project" value="InterPro"/>
</dbReference>
<comment type="caution">
    <text evidence="8">The sequence shown here is derived from an EMBL/GenBank/DDBJ whole genome shotgun (WGS) entry which is preliminary data.</text>
</comment>
<dbReference type="FunFam" id="2.20.25.80:FF:000002">
    <property type="entry name" value="probable WRKY transcription factor 31"/>
    <property type="match status" value="1"/>
</dbReference>
<feature type="compositionally biased region" description="Basic and acidic residues" evidence="6">
    <location>
        <begin position="30"/>
        <end position="43"/>
    </location>
</feature>
<evidence type="ECO:0000259" key="7">
    <source>
        <dbReference type="PROSITE" id="PS50811"/>
    </source>
</evidence>
<protein>
    <submittedName>
        <fullName evidence="8">WRKY transcription factor 9</fullName>
    </submittedName>
</protein>
<name>A0AAX6EQP9_IRIPA</name>